<keyword evidence="1" id="KW-0472">Membrane</keyword>
<dbReference type="Proteomes" id="UP000175616">
    <property type="component" value="Unassembled WGS sequence"/>
</dbReference>
<organism evidence="2 3">
    <name type="scientific">Acidithiobacillus caldus</name>
    <dbReference type="NCBI Taxonomy" id="33059"/>
    <lineage>
        <taxon>Bacteria</taxon>
        <taxon>Pseudomonadati</taxon>
        <taxon>Pseudomonadota</taxon>
        <taxon>Acidithiobacillia</taxon>
        <taxon>Acidithiobacillales</taxon>
        <taxon>Acidithiobacillaceae</taxon>
        <taxon>Acidithiobacillus</taxon>
    </lineage>
</organism>
<evidence type="ECO:0000313" key="2">
    <source>
        <dbReference type="EMBL" id="OFC37963.1"/>
    </source>
</evidence>
<reference evidence="2 3" key="1">
    <citation type="submission" date="2016-06" db="EMBL/GenBank/DDBJ databases">
        <title>Gene turnover analysis identifies the evolutionary adaptation of the extremophile Acidithiobacillus caldus.</title>
        <authorList>
            <person name="Zhang X."/>
        </authorList>
    </citation>
    <scope>NUCLEOTIDE SEQUENCE [LARGE SCALE GENOMIC DNA]</scope>
    <source>
        <strain evidence="2 3">DX</strain>
    </source>
</reference>
<gene>
    <name evidence="2" type="ORF">BAE27_03190</name>
</gene>
<sequence>MSLFSANILNTAVAYIAKKSAAFAALSGAVLSSIGILLAAHGIMLWNHGNTVSHENRNARQILLQKRMRLQNMEAMILRKERQQRKSTKATACTKIVSLSCKPTVHAYHTLYKTIRAVRMDLPNWAAENDIQLSVLENQGGITHAPGTQNSGQPVPGYPGISQFIFHLTGTYTDLKQLQNFFRSMPTGIELTGIRIQNDRFTAEITAYGLDS</sequence>
<evidence type="ECO:0000313" key="3">
    <source>
        <dbReference type="Proteomes" id="UP000175616"/>
    </source>
</evidence>
<feature type="transmembrane region" description="Helical" evidence="1">
    <location>
        <begin position="21"/>
        <end position="46"/>
    </location>
</feature>
<evidence type="ECO:0000256" key="1">
    <source>
        <dbReference type="SAM" id="Phobius"/>
    </source>
</evidence>
<keyword evidence="1" id="KW-0812">Transmembrane</keyword>
<proteinExistence type="predicted"/>
<protein>
    <submittedName>
        <fullName evidence="2">Uncharacterized protein</fullName>
    </submittedName>
</protein>
<name>A0A1E7YQA3_9PROT</name>
<comment type="caution">
    <text evidence="2">The sequence shown here is derived from an EMBL/GenBank/DDBJ whole genome shotgun (WGS) entry which is preliminary data.</text>
</comment>
<accession>A0A1E7YQA3</accession>
<dbReference type="AlphaFoldDB" id="A0A1E7YQA3"/>
<dbReference type="EMBL" id="LZYE01000061">
    <property type="protein sequence ID" value="OFC37963.1"/>
    <property type="molecule type" value="Genomic_DNA"/>
</dbReference>
<keyword evidence="1" id="KW-1133">Transmembrane helix</keyword>